<evidence type="ECO:0000256" key="1">
    <source>
        <dbReference type="SAM" id="MobiDB-lite"/>
    </source>
</evidence>
<dbReference type="KEGG" id="acp:A2cp1_3566"/>
<dbReference type="HOGENOM" id="CLU_666727_0_0_7"/>
<proteinExistence type="predicted"/>
<feature type="region of interest" description="Disordered" evidence="1">
    <location>
        <begin position="18"/>
        <end position="40"/>
    </location>
</feature>
<gene>
    <name evidence="3" type="ordered locus">A2cp1_3566</name>
</gene>
<feature type="chain" id="PRO_5002874705" description="TonB-dependent receptor" evidence="2">
    <location>
        <begin position="21"/>
        <end position="412"/>
    </location>
</feature>
<organism evidence="3 4">
    <name type="scientific">Anaeromyxobacter dehalogenans (strain ATCC BAA-258 / DSM 21875 / 2CP-1)</name>
    <dbReference type="NCBI Taxonomy" id="455488"/>
    <lineage>
        <taxon>Bacteria</taxon>
        <taxon>Pseudomonadati</taxon>
        <taxon>Myxococcota</taxon>
        <taxon>Myxococcia</taxon>
        <taxon>Myxococcales</taxon>
        <taxon>Cystobacterineae</taxon>
        <taxon>Anaeromyxobacteraceae</taxon>
        <taxon>Anaeromyxobacter</taxon>
    </lineage>
</organism>
<evidence type="ECO:0008006" key="5">
    <source>
        <dbReference type="Google" id="ProtNLM"/>
    </source>
</evidence>
<feature type="compositionally biased region" description="Low complexity" evidence="1">
    <location>
        <begin position="18"/>
        <end position="30"/>
    </location>
</feature>
<evidence type="ECO:0000313" key="4">
    <source>
        <dbReference type="Proteomes" id="UP000007089"/>
    </source>
</evidence>
<dbReference type="Proteomes" id="UP000007089">
    <property type="component" value="Chromosome"/>
</dbReference>
<reference evidence="3" key="1">
    <citation type="submission" date="2009-01" db="EMBL/GenBank/DDBJ databases">
        <title>Complete sequence of Anaeromyxobacter dehalogenans 2CP-1.</title>
        <authorList>
            <consortium name="US DOE Joint Genome Institute"/>
            <person name="Lucas S."/>
            <person name="Copeland A."/>
            <person name="Lapidus A."/>
            <person name="Glavina del Rio T."/>
            <person name="Dalin E."/>
            <person name="Tice H."/>
            <person name="Bruce D."/>
            <person name="Goodwin L."/>
            <person name="Pitluck S."/>
            <person name="Saunders E."/>
            <person name="Brettin T."/>
            <person name="Detter J.C."/>
            <person name="Han C."/>
            <person name="Larimer F."/>
            <person name="Land M."/>
            <person name="Hauser L."/>
            <person name="Kyrpides N."/>
            <person name="Ovchinnikova G."/>
            <person name="Beliaev A.S."/>
            <person name="Richardson P."/>
        </authorList>
    </citation>
    <scope>NUCLEOTIDE SEQUENCE</scope>
    <source>
        <strain evidence="3">2CP-1</strain>
    </source>
</reference>
<dbReference type="AlphaFoldDB" id="B8J601"/>
<keyword evidence="4" id="KW-1185">Reference proteome</keyword>
<evidence type="ECO:0000256" key="2">
    <source>
        <dbReference type="SAM" id="SignalP"/>
    </source>
</evidence>
<dbReference type="EMBL" id="CP001359">
    <property type="protein sequence ID" value="ACL66896.1"/>
    <property type="molecule type" value="Genomic_DNA"/>
</dbReference>
<name>B8J601_ANAD2</name>
<dbReference type="RefSeq" id="WP_015934680.1">
    <property type="nucleotide sequence ID" value="NC_011891.1"/>
</dbReference>
<sequence>MNLLLSLAAGLLLAAQGAAPAPDAPDGTDAPRTRRAARRGASGWTLDARLGAYAGAFDGMGVRRDSGGLGILEGALAPEWRGGDWTVGVPLRLAHRQTFGADLSETTGALDVTAERRITRSFRAGPEAGVSGAYRPGWPDLYQRAPGGALASTDRFGYLAWHVGGQLWARPLPRSHLRLHYRYVSYAYQGEAAFQPDVNPMHLTPRDNVQHQVDLSWRYLGGESWAAAFRLDYTHRHDLDLLARNAGTGGTSGYTNPDQKLSKLEPSVEVELKRLGGQLDASLRWGYVVQDDPFQGYYSYSGQHPRLDLDWTATGRLTLEGRVEAWLLEYGANGTSPARLDSGSRRYDRRVALRAGARYALTPAVSAVAEAEWVKRDTNYPDYVPDPATDAGYDIRFDYENVRAIAGVEWRL</sequence>
<feature type="signal peptide" evidence="2">
    <location>
        <begin position="1"/>
        <end position="20"/>
    </location>
</feature>
<protein>
    <recommendedName>
        <fullName evidence="5">TonB-dependent receptor</fullName>
    </recommendedName>
</protein>
<evidence type="ECO:0000313" key="3">
    <source>
        <dbReference type="EMBL" id="ACL66896.1"/>
    </source>
</evidence>
<keyword evidence="2" id="KW-0732">Signal</keyword>
<accession>B8J601</accession>